<sequence length="55" mass="6317">MSRFADGNREWGMGNRQEPSAAPCGCFSMHELSYRDQTRSSRFPIPHSRLPDFKA</sequence>
<dbReference type="Proteomes" id="UP000023435">
    <property type="component" value="Unassembled WGS sequence"/>
</dbReference>
<dbReference type="AlphaFoldDB" id="A0A120AHT8"/>
<keyword evidence="3" id="KW-1185">Reference proteome</keyword>
<evidence type="ECO:0000256" key="1">
    <source>
        <dbReference type="SAM" id="MobiDB-lite"/>
    </source>
</evidence>
<protein>
    <submittedName>
        <fullName evidence="2">Uncharacterized protein</fullName>
    </submittedName>
</protein>
<proteinExistence type="predicted"/>
<organism evidence="2 3">
    <name type="scientific">Lysobacter capsici AZ78</name>
    <dbReference type="NCBI Taxonomy" id="1444315"/>
    <lineage>
        <taxon>Bacteria</taxon>
        <taxon>Pseudomonadati</taxon>
        <taxon>Pseudomonadota</taxon>
        <taxon>Gammaproteobacteria</taxon>
        <taxon>Lysobacterales</taxon>
        <taxon>Lysobacteraceae</taxon>
        <taxon>Lysobacter</taxon>
    </lineage>
</organism>
<evidence type="ECO:0000313" key="2">
    <source>
        <dbReference type="EMBL" id="KWS06697.1"/>
    </source>
</evidence>
<accession>A0A120AHT8</accession>
<dbReference type="EMBL" id="JAJA02000001">
    <property type="protein sequence ID" value="KWS06697.1"/>
    <property type="molecule type" value="Genomic_DNA"/>
</dbReference>
<reference evidence="2 3" key="1">
    <citation type="journal article" date="2014" name="Genome Announc.">
        <title>Draft Genome Sequence of Lysobacter capsici AZ78, a Bacterium Antagonistic to Plant-Pathogenic Oomycetes.</title>
        <authorList>
            <person name="Puopolo G."/>
            <person name="Sonego P."/>
            <person name="Engelen K."/>
            <person name="Pertot I."/>
        </authorList>
    </citation>
    <scope>NUCLEOTIDE SEQUENCE [LARGE SCALE GENOMIC DNA]</scope>
    <source>
        <strain evidence="2 3">AZ78</strain>
    </source>
</reference>
<name>A0A120AHT8_9GAMM</name>
<gene>
    <name evidence="2" type="ORF">AZ78_4254</name>
</gene>
<evidence type="ECO:0000313" key="3">
    <source>
        <dbReference type="Proteomes" id="UP000023435"/>
    </source>
</evidence>
<feature type="region of interest" description="Disordered" evidence="1">
    <location>
        <begin position="1"/>
        <end position="22"/>
    </location>
</feature>
<comment type="caution">
    <text evidence="2">The sequence shown here is derived from an EMBL/GenBank/DDBJ whole genome shotgun (WGS) entry which is preliminary data.</text>
</comment>